<dbReference type="GO" id="GO:0005737">
    <property type="term" value="C:cytoplasm"/>
    <property type="evidence" value="ECO:0007669"/>
    <property type="project" value="TreeGrafter"/>
</dbReference>
<reference evidence="10 11" key="1">
    <citation type="journal article" date="2018" name="Nat. Microbiol.">
        <title>Leveraging single-cell genomics to expand the fungal tree of life.</title>
        <authorList>
            <person name="Ahrendt S.R."/>
            <person name="Quandt C.A."/>
            <person name="Ciobanu D."/>
            <person name="Clum A."/>
            <person name="Salamov A."/>
            <person name="Andreopoulos B."/>
            <person name="Cheng J.F."/>
            <person name="Woyke T."/>
            <person name="Pelin A."/>
            <person name="Henrissat B."/>
            <person name="Reynolds N.K."/>
            <person name="Benny G.L."/>
            <person name="Smith M.E."/>
            <person name="James T.Y."/>
            <person name="Grigoriev I.V."/>
        </authorList>
    </citation>
    <scope>NUCLEOTIDE SEQUENCE [LARGE SCALE GENOMIC DNA]</scope>
    <source>
        <strain evidence="10 11">ATCC 52028</strain>
    </source>
</reference>
<organism evidence="8 10">
    <name type="scientific">Caulochytrium protostelioides</name>
    <dbReference type="NCBI Taxonomy" id="1555241"/>
    <lineage>
        <taxon>Eukaryota</taxon>
        <taxon>Fungi</taxon>
        <taxon>Fungi incertae sedis</taxon>
        <taxon>Chytridiomycota</taxon>
        <taxon>Chytridiomycota incertae sedis</taxon>
        <taxon>Chytridiomycetes</taxon>
        <taxon>Caulochytriales</taxon>
        <taxon>Caulochytriaceae</taxon>
        <taxon>Caulochytrium</taxon>
    </lineage>
</organism>
<dbReference type="OrthoDB" id="37886at2759"/>
<dbReference type="AlphaFoldDB" id="A0A4P9WV40"/>
<feature type="compositionally biased region" description="Gly residues" evidence="7">
    <location>
        <begin position="75"/>
        <end position="110"/>
    </location>
</feature>
<dbReference type="GO" id="GO:0005886">
    <property type="term" value="C:plasma membrane"/>
    <property type="evidence" value="ECO:0007669"/>
    <property type="project" value="TreeGrafter"/>
</dbReference>
<comment type="domain">
    <text evidence="6">A pair of annexin repeats may form one binding site for calcium and phospholipid.</text>
</comment>
<reference evidence="9" key="2">
    <citation type="submission" date="2018-04" db="EMBL/GenBank/DDBJ databases">
        <title>Leveraging single-cell genomics to expand the Fungal Tree of Life.</title>
        <authorList>
            <consortium name="DOE Joint Genome Institute"/>
            <person name="Ahrendt S.R."/>
            <person name="Quandt C.A."/>
            <person name="Ciobanu D."/>
            <person name="Clum A."/>
            <person name="Salamov A."/>
            <person name="Andreopoulos B."/>
            <person name="Cheng J.-F."/>
            <person name="Woyke T."/>
            <person name="Pelin A."/>
            <person name="Henrissat B."/>
            <person name="Benny G.L."/>
            <person name="Smith M.E."/>
            <person name="James T.Y."/>
            <person name="Grigoriev I.V."/>
        </authorList>
    </citation>
    <scope>NUCLEOTIDE SEQUENCE</scope>
    <source>
        <strain evidence="9">ATCC 52028</strain>
    </source>
</reference>
<dbReference type="EMBL" id="ML009381">
    <property type="protein sequence ID" value="RKO97169.1"/>
    <property type="molecule type" value="Genomic_DNA"/>
</dbReference>
<dbReference type="SUPFAM" id="SSF47874">
    <property type="entry name" value="Annexin"/>
    <property type="match status" value="1"/>
</dbReference>
<dbReference type="InterPro" id="IPR018502">
    <property type="entry name" value="Annexin_repeat"/>
</dbReference>
<proteinExistence type="inferred from homology"/>
<evidence type="ECO:0000313" key="11">
    <source>
        <dbReference type="Proteomes" id="UP000274922"/>
    </source>
</evidence>
<name>A0A4P9WV40_9FUNG</name>
<dbReference type="Proteomes" id="UP000274922">
    <property type="component" value="Unassembled WGS sequence"/>
</dbReference>
<dbReference type="GO" id="GO:0005634">
    <property type="term" value="C:nucleus"/>
    <property type="evidence" value="ECO:0007669"/>
    <property type="project" value="TreeGrafter"/>
</dbReference>
<evidence type="ECO:0000313" key="9">
    <source>
        <dbReference type="EMBL" id="RKO98935.1"/>
    </source>
</evidence>
<accession>A0A4P9WV40</accession>
<feature type="region of interest" description="Disordered" evidence="7">
    <location>
        <begin position="1"/>
        <end position="135"/>
    </location>
</feature>
<feature type="compositionally biased region" description="Low complexity" evidence="7">
    <location>
        <begin position="65"/>
        <end position="74"/>
    </location>
</feature>
<evidence type="ECO:0000256" key="6">
    <source>
        <dbReference type="RuleBase" id="RU003540"/>
    </source>
</evidence>
<dbReference type="GO" id="GO:0001786">
    <property type="term" value="F:phosphatidylserine binding"/>
    <property type="evidence" value="ECO:0007669"/>
    <property type="project" value="TreeGrafter"/>
</dbReference>
<dbReference type="PROSITE" id="PS51897">
    <property type="entry name" value="ANNEXIN_2"/>
    <property type="match status" value="4"/>
</dbReference>
<keyword evidence="3 6" id="KW-0106">Calcium</keyword>
<dbReference type="GO" id="GO:0012506">
    <property type="term" value="C:vesicle membrane"/>
    <property type="evidence" value="ECO:0007669"/>
    <property type="project" value="TreeGrafter"/>
</dbReference>
<evidence type="ECO:0000256" key="3">
    <source>
        <dbReference type="ARBA" id="ARBA00022837"/>
    </source>
</evidence>
<dbReference type="Proteomes" id="UP000268535">
    <property type="component" value="Unassembled WGS sequence"/>
</dbReference>
<protein>
    <recommendedName>
        <fullName evidence="6">Annexin</fullName>
    </recommendedName>
</protein>
<dbReference type="EMBL" id="ML014340">
    <property type="protein sequence ID" value="RKO98935.1"/>
    <property type="molecule type" value="Genomic_DNA"/>
</dbReference>
<dbReference type="InterPro" id="IPR018252">
    <property type="entry name" value="Annexin_repeat_CS"/>
</dbReference>
<evidence type="ECO:0000313" key="8">
    <source>
        <dbReference type="EMBL" id="RKO97169.1"/>
    </source>
</evidence>
<dbReference type="PROSITE" id="PS00223">
    <property type="entry name" value="ANNEXIN_1"/>
    <property type="match status" value="1"/>
</dbReference>
<keyword evidence="5 6" id="KW-0111">Calcium/phospholipid-binding</keyword>
<evidence type="ECO:0000256" key="1">
    <source>
        <dbReference type="ARBA" id="ARBA00007831"/>
    </source>
</evidence>
<dbReference type="GO" id="GO:0005509">
    <property type="term" value="F:calcium ion binding"/>
    <property type="evidence" value="ECO:0007669"/>
    <property type="project" value="InterPro"/>
</dbReference>
<dbReference type="STRING" id="1555241.A0A4P9WV40"/>
<keyword evidence="4 6" id="KW-0041">Annexin</keyword>
<dbReference type="PANTHER" id="PTHR10502">
    <property type="entry name" value="ANNEXIN"/>
    <property type="match status" value="1"/>
</dbReference>
<dbReference type="InterPro" id="IPR001464">
    <property type="entry name" value="Annexin"/>
</dbReference>
<dbReference type="InterPro" id="IPR037104">
    <property type="entry name" value="Annexin_sf"/>
</dbReference>
<dbReference type="Gene3D" id="1.10.220.10">
    <property type="entry name" value="Annexin"/>
    <property type="match status" value="4"/>
</dbReference>
<evidence type="ECO:0000256" key="5">
    <source>
        <dbReference type="ARBA" id="ARBA00023302"/>
    </source>
</evidence>
<keyword evidence="2 6" id="KW-0677">Repeat</keyword>
<reference evidence="8" key="3">
    <citation type="submission" date="2018-08" db="EMBL/GenBank/DDBJ databases">
        <title>Leveraging single-cell genomics to expand the Fungal Tree of Life.</title>
        <authorList>
            <consortium name="DOE Joint Genome Institute"/>
            <person name="Ahrendt S.R."/>
            <person name="Quandt C.A."/>
            <person name="Ciobanu D."/>
            <person name="Clum A."/>
            <person name="Salamov A."/>
            <person name="Andreopoulos B."/>
            <person name="Cheng J.-F."/>
            <person name="Woyke T."/>
            <person name="Pelin A."/>
            <person name="Henrissat B."/>
            <person name="Reynolds N."/>
            <person name="Benny G.L."/>
            <person name="Smith M.E."/>
            <person name="James T.Y."/>
            <person name="Grigoriev I.V."/>
        </authorList>
    </citation>
    <scope>NUCLEOTIDE SEQUENCE</scope>
    <source>
        <strain evidence="8">ATCC 52028</strain>
    </source>
</reference>
<dbReference type="GO" id="GO:0005544">
    <property type="term" value="F:calcium-dependent phospholipid binding"/>
    <property type="evidence" value="ECO:0007669"/>
    <property type="project" value="UniProtKB-KW"/>
</dbReference>
<dbReference type="Pfam" id="PF00191">
    <property type="entry name" value="Annexin"/>
    <property type="match status" value="4"/>
</dbReference>
<evidence type="ECO:0000256" key="7">
    <source>
        <dbReference type="SAM" id="MobiDB-lite"/>
    </source>
</evidence>
<feature type="compositionally biased region" description="Low complexity" evidence="7">
    <location>
        <begin position="10"/>
        <end position="53"/>
    </location>
</feature>
<evidence type="ECO:0000313" key="10">
    <source>
        <dbReference type="Proteomes" id="UP000268535"/>
    </source>
</evidence>
<evidence type="ECO:0000256" key="2">
    <source>
        <dbReference type="ARBA" id="ARBA00022737"/>
    </source>
</evidence>
<dbReference type="PANTHER" id="PTHR10502:SF102">
    <property type="entry name" value="ANNEXIN B11"/>
    <property type="match status" value="1"/>
</dbReference>
<keyword evidence="11" id="KW-1185">Reference proteome</keyword>
<gene>
    <name evidence="8" type="ORF">CAUPRSCDRAFT_6906</name>
    <name evidence="9" type="ORF">CXG81DRAFT_15258</name>
</gene>
<evidence type="ECO:0000256" key="4">
    <source>
        <dbReference type="ARBA" id="ARBA00023216"/>
    </source>
</evidence>
<comment type="similarity">
    <text evidence="1 6">Belongs to the annexin family.</text>
</comment>
<feature type="compositionally biased region" description="Pro residues" evidence="7">
    <location>
        <begin position="126"/>
        <end position="135"/>
    </location>
</feature>
<sequence>MAYPGNYQSQGNYPPQQGNYPPQQGSYPPHQDSYGQYPPQQGGQYPSQQGGQYPPQPGGYGGPPQGQYPSSQGSGYAGQPGGYGGGQHGGYPPGGQQGGYPAGGQQGGYPGQAPPLHQGGYGGPPMGGPPVSAPPMGGPVSWYTSSIPPLHSAQVQGDVDRLHQAMRGIGTRESELIAVLGSRPPLHIQQVAIAYQGAYGRDLRSQVESETSGRFREVLVGCLTPLPEFDAKWLRKAIEGLGTDEALLTEILVGRTNQEIHDIKLAYNALYRRDAVRDVQSEVSGDAKHLLTALLAGARDESGQVLDPMADVEALYRAGEKRLGTDESTFIRILCSRSDRHLQAVFAGYVQRTGHTLEKAIKREFSGDMERVLLGMYALFTDRPGYIASLFEKSMHGLGTDDDMLVRLAVRHHDPNLMSLIKQAYLHRYGKQLYNRVSGETSGDYRAILLALIGK</sequence>
<dbReference type="FunFam" id="1.10.220.10:FF:000003">
    <property type="entry name" value="Annexin"/>
    <property type="match status" value="1"/>
</dbReference>
<dbReference type="FunFam" id="1.10.220.10:FF:000002">
    <property type="entry name" value="Annexin"/>
    <property type="match status" value="1"/>
</dbReference>
<dbReference type="PRINTS" id="PR00196">
    <property type="entry name" value="ANNEXIN"/>
</dbReference>
<dbReference type="SMART" id="SM00335">
    <property type="entry name" value="ANX"/>
    <property type="match status" value="4"/>
</dbReference>